<feature type="repeat" description="WD" evidence="3">
    <location>
        <begin position="427"/>
        <end position="468"/>
    </location>
</feature>
<keyword evidence="2" id="KW-0677">Repeat</keyword>
<dbReference type="AlphaFoldDB" id="A0A250X3X5"/>
<evidence type="ECO:0000256" key="1">
    <source>
        <dbReference type="ARBA" id="ARBA00022574"/>
    </source>
</evidence>
<dbReference type="OrthoDB" id="506888at2759"/>
<evidence type="ECO:0000259" key="5">
    <source>
        <dbReference type="Pfam" id="PF08614"/>
    </source>
</evidence>
<keyword evidence="7" id="KW-1185">Reference proteome</keyword>
<proteinExistence type="predicted"/>
<dbReference type="InterPro" id="IPR019775">
    <property type="entry name" value="WD40_repeat_CS"/>
</dbReference>
<evidence type="ECO:0000256" key="2">
    <source>
        <dbReference type="ARBA" id="ARBA00022737"/>
    </source>
</evidence>
<dbReference type="Pfam" id="PF08614">
    <property type="entry name" value="ATG16"/>
    <property type="match status" value="1"/>
</dbReference>
<organism evidence="6 7">
    <name type="scientific">Chlamydomonas eustigma</name>
    <dbReference type="NCBI Taxonomy" id="1157962"/>
    <lineage>
        <taxon>Eukaryota</taxon>
        <taxon>Viridiplantae</taxon>
        <taxon>Chlorophyta</taxon>
        <taxon>core chlorophytes</taxon>
        <taxon>Chlorophyceae</taxon>
        <taxon>CS clade</taxon>
        <taxon>Chlamydomonadales</taxon>
        <taxon>Chlamydomonadaceae</taxon>
        <taxon>Chlamydomonas</taxon>
    </lineage>
</organism>
<dbReference type="PROSITE" id="PS00678">
    <property type="entry name" value="WD_REPEATS_1"/>
    <property type="match status" value="2"/>
</dbReference>
<evidence type="ECO:0000256" key="4">
    <source>
        <dbReference type="SAM" id="Coils"/>
    </source>
</evidence>
<dbReference type="STRING" id="1157962.A0A250X3X5"/>
<dbReference type="SMART" id="SM00320">
    <property type="entry name" value="WD40"/>
    <property type="match status" value="7"/>
</dbReference>
<dbReference type="InterPro" id="IPR020472">
    <property type="entry name" value="WD40_PAC1"/>
</dbReference>
<dbReference type="PANTHER" id="PTHR19848:SF8">
    <property type="entry name" value="F-BOX AND WD REPEAT DOMAIN CONTAINING 7"/>
    <property type="match status" value="1"/>
</dbReference>
<evidence type="ECO:0000256" key="3">
    <source>
        <dbReference type="PROSITE-ProRule" id="PRU00221"/>
    </source>
</evidence>
<gene>
    <name evidence="6" type="ORF">CEUSTIGMA_g5221.t1</name>
</gene>
<dbReference type="PANTHER" id="PTHR19848">
    <property type="entry name" value="WD40 REPEAT PROTEIN"/>
    <property type="match status" value="1"/>
</dbReference>
<dbReference type="Gene3D" id="1.10.287.1490">
    <property type="match status" value="1"/>
</dbReference>
<name>A0A250X3X5_9CHLO</name>
<keyword evidence="4" id="KW-0175">Coiled coil</keyword>
<feature type="repeat" description="WD" evidence="3">
    <location>
        <begin position="660"/>
        <end position="693"/>
    </location>
</feature>
<comment type="caution">
    <text evidence="6">The sequence shown here is derived from an EMBL/GenBank/DDBJ whole genome shotgun (WGS) entry which is preliminary data.</text>
</comment>
<dbReference type="InterPro" id="IPR013923">
    <property type="entry name" value="Autophagy-rel_prot_16_dom"/>
</dbReference>
<dbReference type="PROSITE" id="PS50082">
    <property type="entry name" value="WD_REPEATS_2"/>
    <property type="match status" value="5"/>
</dbReference>
<feature type="coiled-coil region" evidence="4">
    <location>
        <begin position="42"/>
        <end position="147"/>
    </location>
</feature>
<dbReference type="EMBL" id="BEGY01000027">
    <property type="protein sequence ID" value="GAX77778.1"/>
    <property type="molecule type" value="Genomic_DNA"/>
</dbReference>
<protein>
    <recommendedName>
        <fullName evidence="5">Autophagy-related protein 16 domain-containing protein</fullName>
    </recommendedName>
</protein>
<dbReference type="SUPFAM" id="SSF50978">
    <property type="entry name" value="WD40 repeat-like"/>
    <property type="match status" value="1"/>
</dbReference>
<dbReference type="Pfam" id="PF00400">
    <property type="entry name" value="WD40"/>
    <property type="match status" value="7"/>
</dbReference>
<evidence type="ECO:0000313" key="7">
    <source>
        <dbReference type="Proteomes" id="UP000232323"/>
    </source>
</evidence>
<dbReference type="InterPro" id="IPR036322">
    <property type="entry name" value="WD40_repeat_dom_sf"/>
</dbReference>
<feature type="repeat" description="WD" evidence="3">
    <location>
        <begin position="559"/>
        <end position="600"/>
    </location>
</feature>
<feature type="repeat" description="WD" evidence="3">
    <location>
        <begin position="526"/>
        <end position="543"/>
    </location>
</feature>
<accession>A0A250X3X5</accession>
<feature type="domain" description="Autophagy-related protein 16" evidence="5">
    <location>
        <begin position="21"/>
        <end position="209"/>
    </location>
</feature>
<keyword evidence="1 3" id="KW-0853">WD repeat</keyword>
<dbReference type="PRINTS" id="PR00320">
    <property type="entry name" value="GPROTEINBRPT"/>
</dbReference>
<dbReference type="PROSITE" id="PS50294">
    <property type="entry name" value="WD_REPEATS_REGION"/>
    <property type="match status" value="4"/>
</dbReference>
<dbReference type="InterPro" id="IPR001680">
    <property type="entry name" value="WD40_rpt"/>
</dbReference>
<dbReference type="Proteomes" id="UP000232323">
    <property type="component" value="Unassembled WGS sequence"/>
</dbReference>
<dbReference type="Gene3D" id="2.130.10.10">
    <property type="entry name" value="YVTN repeat-like/Quinoprotein amine dehydrogenase"/>
    <property type="match status" value="3"/>
</dbReference>
<dbReference type="InterPro" id="IPR015943">
    <property type="entry name" value="WD40/YVTN_repeat-like_dom_sf"/>
</dbReference>
<dbReference type="CDD" id="cd00200">
    <property type="entry name" value="WD40"/>
    <property type="match status" value="1"/>
</dbReference>
<sequence length="699" mass="73561">MDVHCPSWISEVIFVDLCRLESTQKTPFKSMFEDHGRCLQQLREQQVRLTQLDKEGAELREENANLHARVAEMDKDRGNVTEAEVKAAQTDIHRLEKEVSQLYKDKSRLLEELVAAGGDLSNAKKQVQALEALLSQSQARVTELQGQLASTSSALAHERASREAATEEIASALSGREVALSETERLKRENGMLVRRLVELKEGEIGRMNEINKLHEEALEQAINMRREAASDREAVELIRARLMGMTFDQQASSSGTAPCKAVEAAAGSVQAAAAAMVSACGLGSVLSGASSTAAAASTASNYGTAVAAPLQPGGTAAAVAAAAPTNNNSTAAGDFSKARLSLKDVMGLPQGATSVLSCERVLPRQPYKSLLSHKGGCSSLAAQIPGCLIASCGLNSVVHLWDCPNQGLGLMSGIATGSSGGPQQSLQGMIGAISDVAFTCDGMQVIGAGADKSLKVWDVTSGQDRHTLTGHSAGVTGVASDPLDNRVALSCSEDRCIKMWDLSRGYSVRSLPCTKMPSCLIMVKDGNTIATGHVDGTVSLWDSRQAARGSGSGPAVESRDHAQAICALSCTTSDTQLLVASKDNTITVWDMRNMNVVRTLRATGFSVGTIGSMGRGRCKIDMSVDGRFIVAGCSDGGVYVWDDDRGAGKGGFSSPPLVLRHHKEAVVAAAWSNDVSVLATADKGGTVALWSMMGKVVA</sequence>
<feature type="repeat" description="WD" evidence="3">
    <location>
        <begin position="469"/>
        <end position="511"/>
    </location>
</feature>
<reference evidence="6 7" key="1">
    <citation type="submission" date="2017-08" db="EMBL/GenBank/DDBJ databases">
        <title>Acidophilic green algal genome provides insights into adaptation to an acidic environment.</title>
        <authorList>
            <person name="Hirooka S."/>
            <person name="Hirose Y."/>
            <person name="Kanesaki Y."/>
            <person name="Higuchi S."/>
            <person name="Fujiwara T."/>
            <person name="Onuma R."/>
            <person name="Era A."/>
            <person name="Ohbayashi R."/>
            <person name="Uzuka A."/>
            <person name="Nozaki H."/>
            <person name="Yoshikawa H."/>
            <person name="Miyagishima S.Y."/>
        </authorList>
    </citation>
    <scope>NUCLEOTIDE SEQUENCE [LARGE SCALE GENOMIC DNA]</scope>
    <source>
        <strain evidence="6 7">NIES-2499</strain>
    </source>
</reference>
<evidence type="ECO:0000313" key="6">
    <source>
        <dbReference type="EMBL" id="GAX77778.1"/>
    </source>
</evidence>